<feature type="region of interest" description="Disordered" evidence="1">
    <location>
        <begin position="1"/>
        <end position="81"/>
    </location>
</feature>
<comment type="caution">
    <text evidence="2">The sequence shown here is derived from an EMBL/GenBank/DDBJ whole genome shotgun (WGS) entry which is preliminary data.</text>
</comment>
<proteinExistence type="predicted"/>
<evidence type="ECO:0000256" key="1">
    <source>
        <dbReference type="SAM" id="MobiDB-lite"/>
    </source>
</evidence>
<evidence type="ECO:0000313" key="2">
    <source>
        <dbReference type="EMBL" id="KAG5212643.1"/>
    </source>
</evidence>
<protein>
    <submittedName>
        <fullName evidence="2">Uncharacterized protein</fullName>
    </submittedName>
</protein>
<gene>
    <name evidence="2" type="ORF">JEQ12_015072</name>
</gene>
<evidence type="ECO:0000313" key="3">
    <source>
        <dbReference type="Proteomes" id="UP000664991"/>
    </source>
</evidence>
<dbReference type="Proteomes" id="UP000664991">
    <property type="component" value="Unassembled WGS sequence"/>
</dbReference>
<reference evidence="2 3" key="1">
    <citation type="submission" date="2020-12" db="EMBL/GenBank/DDBJ databases">
        <title>De novo assembly of Tibetan sheep genome.</title>
        <authorList>
            <person name="Li X."/>
        </authorList>
    </citation>
    <scope>NUCLEOTIDE SEQUENCE [LARGE SCALE GENOMIC DNA]</scope>
    <source>
        <tissue evidence="2">Heart</tissue>
    </source>
</reference>
<dbReference type="EMBL" id="JAEMGP010000003">
    <property type="protein sequence ID" value="KAG5212643.1"/>
    <property type="molecule type" value="Genomic_DNA"/>
</dbReference>
<name>A0A836ALC5_SHEEP</name>
<organism evidence="2 3">
    <name type="scientific">Ovis aries</name>
    <name type="common">Sheep</name>
    <dbReference type="NCBI Taxonomy" id="9940"/>
    <lineage>
        <taxon>Eukaryota</taxon>
        <taxon>Metazoa</taxon>
        <taxon>Chordata</taxon>
        <taxon>Craniata</taxon>
        <taxon>Vertebrata</taxon>
        <taxon>Euteleostomi</taxon>
        <taxon>Mammalia</taxon>
        <taxon>Eutheria</taxon>
        <taxon>Laurasiatheria</taxon>
        <taxon>Artiodactyla</taxon>
        <taxon>Ruminantia</taxon>
        <taxon>Pecora</taxon>
        <taxon>Bovidae</taxon>
        <taxon>Caprinae</taxon>
        <taxon>Ovis</taxon>
    </lineage>
</organism>
<feature type="compositionally biased region" description="Basic and acidic residues" evidence="1">
    <location>
        <begin position="68"/>
        <end position="77"/>
    </location>
</feature>
<dbReference type="AlphaFoldDB" id="A0A836ALC5"/>
<accession>A0A836ALC5</accession>
<sequence length="156" mass="16607">MAFHSQDQDEGSVQMWHRKQKSALKPAHGTPLGHVSPVDGVRVGAPASPSTGGPVRREAGTYPGPGRKAAEGRMGGREHHRPALQGTSWLCPARYLLLAPPPAVGRGRRGGDLLSIHLDHALATRARRDGQQVRVKPEHLLEGLRGVGGRSAALPE</sequence>